<feature type="compositionally biased region" description="Basic and acidic residues" evidence="1">
    <location>
        <begin position="133"/>
        <end position="147"/>
    </location>
</feature>
<dbReference type="InterPro" id="IPR011033">
    <property type="entry name" value="PRC_barrel-like_sf"/>
</dbReference>
<evidence type="ECO:0000256" key="1">
    <source>
        <dbReference type="SAM" id="MobiDB-lite"/>
    </source>
</evidence>
<evidence type="ECO:0000259" key="3">
    <source>
        <dbReference type="Pfam" id="PF05239"/>
    </source>
</evidence>
<dbReference type="Proteomes" id="UP000671868">
    <property type="component" value="Chromosome"/>
</dbReference>
<evidence type="ECO:0000313" key="5">
    <source>
        <dbReference type="Proteomes" id="UP000671868"/>
    </source>
</evidence>
<dbReference type="PANTHER" id="PTHR36505">
    <property type="entry name" value="BLR1072 PROTEIN"/>
    <property type="match status" value="1"/>
</dbReference>
<dbReference type="RefSeq" id="WP_209538429.1">
    <property type="nucleotide sequence ID" value="NZ_CP053381.1"/>
</dbReference>
<name>A0ABX7W229_9GAMM</name>
<dbReference type="InterPro" id="IPR027275">
    <property type="entry name" value="PRC-brl_dom"/>
</dbReference>
<dbReference type="Pfam" id="PF05239">
    <property type="entry name" value="PRC"/>
    <property type="match status" value="1"/>
</dbReference>
<feature type="compositionally biased region" description="Gly residues" evidence="1">
    <location>
        <begin position="155"/>
        <end position="164"/>
    </location>
</feature>
<organism evidence="4 5">
    <name type="scientific">Billgrantia sulfidoxydans</name>
    <dbReference type="NCBI Taxonomy" id="2733484"/>
    <lineage>
        <taxon>Bacteria</taxon>
        <taxon>Pseudomonadati</taxon>
        <taxon>Pseudomonadota</taxon>
        <taxon>Gammaproteobacteria</taxon>
        <taxon>Oceanospirillales</taxon>
        <taxon>Halomonadaceae</taxon>
        <taxon>Billgrantia</taxon>
    </lineage>
</organism>
<feature type="compositionally biased region" description="Acidic residues" evidence="1">
    <location>
        <begin position="165"/>
        <end position="176"/>
    </location>
</feature>
<proteinExistence type="predicted"/>
<evidence type="ECO:0000313" key="4">
    <source>
        <dbReference type="EMBL" id="QTP53745.1"/>
    </source>
</evidence>
<dbReference type="Gene3D" id="2.30.30.240">
    <property type="entry name" value="PRC-barrel domain"/>
    <property type="match status" value="1"/>
</dbReference>
<gene>
    <name evidence="4" type="ORF">HNO51_03050</name>
</gene>
<dbReference type="PANTHER" id="PTHR36505:SF1">
    <property type="entry name" value="BLR1072 PROTEIN"/>
    <property type="match status" value="1"/>
</dbReference>
<dbReference type="EMBL" id="CP053381">
    <property type="protein sequence ID" value="QTP53745.1"/>
    <property type="molecule type" value="Genomic_DNA"/>
</dbReference>
<keyword evidence="5" id="KW-1185">Reference proteome</keyword>
<protein>
    <submittedName>
        <fullName evidence="4">PRC-barrel domain-containing protein</fullName>
    </submittedName>
</protein>
<feature type="signal peptide" evidence="2">
    <location>
        <begin position="1"/>
        <end position="25"/>
    </location>
</feature>
<keyword evidence="2" id="KW-0732">Signal</keyword>
<sequence length="176" mass="19095">MQKHLLTIAVAAVTGSLALGTQAIAQENDPKAAQGLYSADDIIGADVYHVDDSDEDVGNVENLLLDDEGKVSAVVVNAGGLWGIGGDEVVVGIEHFTLETERDDDDVSHRIMVDASEDELENFPEYNEEWFDDERNRRIDERGEREGVWQTTGTTGAGPVGDGGEVTEDDVEDDFE</sequence>
<feature type="chain" id="PRO_5046956174" evidence="2">
    <location>
        <begin position="26"/>
        <end position="176"/>
    </location>
</feature>
<reference evidence="4 5" key="1">
    <citation type="journal article" date="2021" name="Front. Microbiol.">
        <title>Aerobic Denitrification and Heterotrophic Sulfur Oxidation in the Genus Halomonas Revealed by Six Novel Species Characterizations and Genome-Based Analysis.</title>
        <authorList>
            <person name="Wang L."/>
            <person name="Shao Z."/>
        </authorList>
    </citation>
    <scope>NUCLEOTIDE SEQUENCE [LARGE SCALE GENOMIC DNA]</scope>
    <source>
        <strain evidence="4 5">MCCC 1A11059</strain>
    </source>
</reference>
<feature type="region of interest" description="Disordered" evidence="1">
    <location>
        <begin position="133"/>
        <end position="176"/>
    </location>
</feature>
<evidence type="ECO:0000256" key="2">
    <source>
        <dbReference type="SAM" id="SignalP"/>
    </source>
</evidence>
<accession>A0ABX7W229</accession>
<dbReference type="SUPFAM" id="SSF50346">
    <property type="entry name" value="PRC-barrel domain"/>
    <property type="match status" value="1"/>
</dbReference>
<feature type="domain" description="PRC-barrel" evidence="3">
    <location>
        <begin position="37"/>
        <end position="120"/>
    </location>
</feature>